<evidence type="ECO:0000313" key="1">
    <source>
        <dbReference type="EMBL" id="RZU11930.1"/>
    </source>
</evidence>
<dbReference type="AlphaFoldDB" id="A0A4Q7WP33"/>
<keyword evidence="2" id="KW-1185">Reference proteome</keyword>
<reference evidence="1 2" key="1">
    <citation type="journal article" date="2015" name="Stand. Genomic Sci.">
        <title>Genomic Encyclopedia of Bacterial and Archaeal Type Strains, Phase III: the genomes of soil and plant-associated and newly described type strains.</title>
        <authorList>
            <person name="Whitman W.B."/>
            <person name="Woyke T."/>
            <person name="Klenk H.P."/>
            <person name="Zhou Y."/>
            <person name="Lilburn T.G."/>
            <person name="Beck B.J."/>
            <person name="De Vos P."/>
            <person name="Vandamme P."/>
            <person name="Eisen J.A."/>
            <person name="Garrity G."/>
            <person name="Hugenholtz P."/>
            <person name="Kyrpides N.C."/>
        </authorList>
    </citation>
    <scope>NUCLEOTIDE SEQUENCE [LARGE SCALE GENOMIC DNA]</scope>
    <source>
        <strain evidence="1 2">VKM Ac-2540</strain>
    </source>
</reference>
<evidence type="ECO:0000313" key="2">
    <source>
        <dbReference type="Proteomes" id="UP000292027"/>
    </source>
</evidence>
<dbReference type="EMBL" id="SHKR01000014">
    <property type="protein sequence ID" value="RZU11930.1"/>
    <property type="molecule type" value="Genomic_DNA"/>
</dbReference>
<name>A0A4Q7WP33_9ACTN</name>
<organism evidence="1 2">
    <name type="scientific">Kribbella rubisoli</name>
    <dbReference type="NCBI Taxonomy" id="3075929"/>
    <lineage>
        <taxon>Bacteria</taxon>
        <taxon>Bacillati</taxon>
        <taxon>Actinomycetota</taxon>
        <taxon>Actinomycetes</taxon>
        <taxon>Propionibacteriales</taxon>
        <taxon>Kribbellaceae</taxon>
        <taxon>Kribbella</taxon>
    </lineage>
</organism>
<protein>
    <submittedName>
        <fullName evidence="1">Uncharacterized protein DUF4262</fullName>
    </submittedName>
</protein>
<proteinExistence type="predicted"/>
<dbReference type="Proteomes" id="UP000292027">
    <property type="component" value="Unassembled WGS sequence"/>
</dbReference>
<accession>A0A4Q7WP33</accession>
<gene>
    <name evidence="1" type="ORF">EV645_5188</name>
</gene>
<sequence>MCDRCGGVSDEQISRQIEDNIRTFGWTMQYVEGDGARNPAFGYTLGLSLYLHPEIIVFDPEPCWAYLGLKPLAWAVMGGAVFDEGDDLSGFFPPPETAQLLRFPDSIHHLYTANQMFRQPGDPPLPALQLVWPTRVALIQPSGSSPTPDGSGQ</sequence>
<dbReference type="InterPro" id="IPR025358">
    <property type="entry name" value="DUF4262"/>
</dbReference>
<comment type="caution">
    <text evidence="1">The sequence shown here is derived from an EMBL/GenBank/DDBJ whole genome shotgun (WGS) entry which is preliminary data.</text>
</comment>
<dbReference type="Pfam" id="PF14081">
    <property type="entry name" value="DUF4262"/>
    <property type="match status" value="1"/>
</dbReference>